<accession>A0A3D9KRG5</accession>
<evidence type="ECO:0000313" key="6">
    <source>
        <dbReference type="EMBL" id="RED89303.1"/>
    </source>
</evidence>
<name>A0A3D9KRG5_9BACL</name>
<evidence type="ECO:0000256" key="3">
    <source>
        <dbReference type="ARBA" id="ARBA00022801"/>
    </source>
</evidence>
<proteinExistence type="inferred from homology"/>
<dbReference type="OrthoDB" id="9780884at2"/>
<keyword evidence="7" id="KW-1185">Reference proteome</keyword>
<dbReference type="RefSeq" id="WP_116058755.1">
    <property type="nucleotide sequence ID" value="NZ_QRDZ01000001.1"/>
</dbReference>
<dbReference type="GO" id="GO:0008758">
    <property type="term" value="F:UDP-2,3-diacylglucosamine hydrolase activity"/>
    <property type="evidence" value="ECO:0007669"/>
    <property type="project" value="TreeGrafter"/>
</dbReference>
<comment type="similarity">
    <text evidence="4">Belongs to the metallophosphoesterase superfamily.</text>
</comment>
<dbReference type="PANTHER" id="PTHR31302:SF25">
    <property type="entry name" value="PHOSPHOESTERASE"/>
    <property type="match status" value="1"/>
</dbReference>
<dbReference type="GO" id="GO:0046872">
    <property type="term" value="F:metal ion binding"/>
    <property type="evidence" value="ECO:0007669"/>
    <property type="project" value="UniProtKB-KW"/>
</dbReference>
<dbReference type="Proteomes" id="UP000256977">
    <property type="component" value="Unassembled WGS sequence"/>
</dbReference>
<comment type="cofactor">
    <cofactor evidence="1">
        <name>a divalent metal cation</name>
        <dbReference type="ChEBI" id="CHEBI:60240"/>
    </cofactor>
</comment>
<evidence type="ECO:0000259" key="5">
    <source>
        <dbReference type="Pfam" id="PF00149"/>
    </source>
</evidence>
<gene>
    <name evidence="6" type="ORF">DFP98_101278</name>
</gene>
<evidence type="ECO:0000256" key="1">
    <source>
        <dbReference type="ARBA" id="ARBA00001968"/>
    </source>
</evidence>
<evidence type="ECO:0000256" key="2">
    <source>
        <dbReference type="ARBA" id="ARBA00022723"/>
    </source>
</evidence>
<dbReference type="GO" id="GO:0016020">
    <property type="term" value="C:membrane"/>
    <property type="evidence" value="ECO:0007669"/>
    <property type="project" value="GOC"/>
</dbReference>
<dbReference type="CDD" id="cd07385">
    <property type="entry name" value="MPP_YkuE_C"/>
    <property type="match status" value="1"/>
</dbReference>
<keyword evidence="3" id="KW-0378">Hydrolase</keyword>
<dbReference type="AlphaFoldDB" id="A0A3D9KRG5"/>
<dbReference type="Gene3D" id="3.60.21.10">
    <property type="match status" value="1"/>
</dbReference>
<feature type="domain" description="Calcineurin-like phosphoesterase" evidence="5">
    <location>
        <begin position="47"/>
        <end position="214"/>
    </location>
</feature>
<dbReference type="Pfam" id="PF00149">
    <property type="entry name" value="Metallophos"/>
    <property type="match status" value="1"/>
</dbReference>
<reference evidence="6 7" key="1">
    <citation type="submission" date="2018-07" db="EMBL/GenBank/DDBJ databases">
        <title>Genomic Encyclopedia of Type Strains, Phase III (KMG-III): the genomes of soil and plant-associated and newly described type strains.</title>
        <authorList>
            <person name="Whitman W."/>
        </authorList>
    </citation>
    <scope>NUCLEOTIDE SEQUENCE [LARGE SCALE GENOMIC DNA]</scope>
    <source>
        <strain evidence="6 7">CECT 7287</strain>
    </source>
</reference>
<dbReference type="InterPro" id="IPR051158">
    <property type="entry name" value="Metallophosphoesterase_sf"/>
</dbReference>
<evidence type="ECO:0000313" key="7">
    <source>
        <dbReference type="Proteomes" id="UP000256977"/>
    </source>
</evidence>
<keyword evidence="2" id="KW-0479">Metal-binding</keyword>
<evidence type="ECO:0000256" key="4">
    <source>
        <dbReference type="ARBA" id="ARBA00061089"/>
    </source>
</evidence>
<dbReference type="FunFam" id="3.60.21.10:FF:000028">
    <property type="entry name" value="Putative metallophosphoesterase"/>
    <property type="match status" value="1"/>
</dbReference>
<protein>
    <recommendedName>
        <fullName evidence="5">Calcineurin-like phosphoesterase domain-containing protein</fullName>
    </recommendedName>
</protein>
<dbReference type="PANTHER" id="PTHR31302">
    <property type="entry name" value="TRANSMEMBRANE PROTEIN WITH METALLOPHOSPHOESTERASE DOMAIN-RELATED"/>
    <property type="match status" value="1"/>
</dbReference>
<dbReference type="GO" id="GO:0009245">
    <property type="term" value="P:lipid A biosynthetic process"/>
    <property type="evidence" value="ECO:0007669"/>
    <property type="project" value="TreeGrafter"/>
</dbReference>
<dbReference type="EMBL" id="QRDZ01000001">
    <property type="protein sequence ID" value="RED89303.1"/>
    <property type="molecule type" value="Genomic_DNA"/>
</dbReference>
<dbReference type="InterPro" id="IPR004843">
    <property type="entry name" value="Calcineurin-like_PHP"/>
</dbReference>
<dbReference type="SUPFAM" id="SSF56300">
    <property type="entry name" value="Metallo-dependent phosphatases"/>
    <property type="match status" value="1"/>
</dbReference>
<dbReference type="InterPro" id="IPR029052">
    <property type="entry name" value="Metallo-depent_PP-like"/>
</dbReference>
<comment type="caution">
    <text evidence="6">The sequence shown here is derived from an EMBL/GenBank/DDBJ whole genome shotgun (WGS) entry which is preliminary data.</text>
</comment>
<sequence length="282" mass="31496">MIIAVIAASLLISAIGAYGFFIERGRLRIVRHTIRSPRIPPSFDGVTIAQFSDIHLSPAYSLKRLGKLVEAVNSLHADLVVFTGDLHDARRNDNIAKYDPSPLLAGIQARLGKFAVYGNHDFGYERKLRSSGAFLSRGGFSVLINSTQRIEHTDGDYITISGLDDYVLGKPNAAKTIARLEDDRFHVLLVHEPDMADRLIRYPIDLQLSGHSHGGQVRLPLLGPLVRTKLGSKYVGGMYRIGGRHRDKRPYRLYVNRGIGTTRIPIRLFCAPELTVFTLRRE</sequence>
<organism evidence="6 7">
    <name type="scientific">Cohnella phaseoli</name>
    <dbReference type="NCBI Taxonomy" id="456490"/>
    <lineage>
        <taxon>Bacteria</taxon>
        <taxon>Bacillati</taxon>
        <taxon>Bacillota</taxon>
        <taxon>Bacilli</taxon>
        <taxon>Bacillales</taxon>
        <taxon>Paenibacillaceae</taxon>
        <taxon>Cohnella</taxon>
    </lineage>
</organism>